<feature type="transmembrane region" description="Helical" evidence="6">
    <location>
        <begin position="91"/>
        <end position="110"/>
    </location>
</feature>
<keyword evidence="9" id="KW-1185">Reference proteome</keyword>
<keyword evidence="2" id="KW-1003">Cell membrane</keyword>
<dbReference type="Pfam" id="PF12823">
    <property type="entry name" value="DUF3817"/>
    <property type="match status" value="1"/>
</dbReference>
<feature type="transmembrane region" description="Helical" evidence="6">
    <location>
        <begin position="62"/>
        <end position="85"/>
    </location>
</feature>
<evidence type="ECO:0000256" key="6">
    <source>
        <dbReference type="SAM" id="Phobius"/>
    </source>
</evidence>
<dbReference type="NCBIfam" id="TIGR03954">
    <property type="entry name" value="integ_memb_HG"/>
    <property type="match status" value="1"/>
</dbReference>
<dbReference type="Proteomes" id="UP000198960">
    <property type="component" value="Unassembled WGS sequence"/>
</dbReference>
<comment type="subcellular location">
    <subcellularLocation>
        <location evidence="1">Cell membrane</location>
        <topology evidence="1">Multi-pass membrane protein</topology>
    </subcellularLocation>
</comment>
<evidence type="ECO:0000256" key="2">
    <source>
        <dbReference type="ARBA" id="ARBA00022475"/>
    </source>
</evidence>
<evidence type="ECO:0000256" key="5">
    <source>
        <dbReference type="ARBA" id="ARBA00023136"/>
    </source>
</evidence>
<dbReference type="GO" id="GO:0005886">
    <property type="term" value="C:plasma membrane"/>
    <property type="evidence" value="ECO:0007669"/>
    <property type="project" value="UniProtKB-SubCell"/>
</dbReference>
<evidence type="ECO:0000313" key="9">
    <source>
        <dbReference type="Proteomes" id="UP000198960"/>
    </source>
</evidence>
<gene>
    <name evidence="8" type="ORF">SAMN05660991_03676</name>
</gene>
<feature type="transmembrane region" description="Helical" evidence="6">
    <location>
        <begin position="33"/>
        <end position="50"/>
    </location>
</feature>
<proteinExistence type="predicted"/>
<dbReference type="InterPro" id="IPR023845">
    <property type="entry name" value="DUF3817_TM"/>
</dbReference>
<dbReference type="EMBL" id="FOEE01000013">
    <property type="protein sequence ID" value="SEP17066.1"/>
    <property type="molecule type" value="Genomic_DNA"/>
</dbReference>
<dbReference type="RefSeq" id="WP_091946858.1">
    <property type="nucleotide sequence ID" value="NZ_FOEE01000013.1"/>
</dbReference>
<keyword evidence="3 6" id="KW-0812">Transmembrane</keyword>
<keyword evidence="4 6" id="KW-1133">Transmembrane helix</keyword>
<evidence type="ECO:0000256" key="3">
    <source>
        <dbReference type="ARBA" id="ARBA00022692"/>
    </source>
</evidence>
<dbReference type="PANTHER" id="PTHR40077:SF2">
    <property type="entry name" value="MEMBRANE PROTEIN"/>
    <property type="match status" value="1"/>
</dbReference>
<feature type="domain" description="DUF3817" evidence="7">
    <location>
        <begin position="28"/>
        <end position="116"/>
    </location>
</feature>
<reference evidence="9" key="1">
    <citation type="submission" date="2016-10" db="EMBL/GenBank/DDBJ databases">
        <authorList>
            <person name="Varghese N."/>
            <person name="Submissions S."/>
        </authorList>
    </citation>
    <scope>NUCLEOTIDE SEQUENCE [LARGE SCALE GENOMIC DNA]</scope>
    <source>
        <strain evidence="9">DSM 45413</strain>
    </source>
</reference>
<name>A0A1H8VNS5_9ACTN</name>
<evidence type="ECO:0000259" key="7">
    <source>
        <dbReference type="Pfam" id="PF12823"/>
    </source>
</evidence>
<organism evidence="8 9">
    <name type="scientific">Trujillonella endophytica</name>
    <dbReference type="NCBI Taxonomy" id="673521"/>
    <lineage>
        <taxon>Bacteria</taxon>
        <taxon>Bacillati</taxon>
        <taxon>Actinomycetota</taxon>
        <taxon>Actinomycetes</taxon>
        <taxon>Geodermatophilales</taxon>
        <taxon>Geodermatophilaceae</taxon>
        <taxon>Trujillonella</taxon>
    </lineage>
</organism>
<dbReference type="AlphaFoldDB" id="A0A1H8VNS5"/>
<dbReference type="STRING" id="673521.SAMN05660991_03676"/>
<evidence type="ECO:0000256" key="4">
    <source>
        <dbReference type="ARBA" id="ARBA00022989"/>
    </source>
</evidence>
<sequence length="124" mass="13292">MAAEPTAPPAGLPRALARRVGRQVPAALRRYRVMAWVVGVLLIALVLVAVPVKYLGGPDEPVALIGTAHGWLYAIFFLTACDLAVRARWTLKGAILVILAGTVPILSFVAERIATRKTRAGERV</sequence>
<dbReference type="OrthoDB" id="9342687at2"/>
<protein>
    <submittedName>
        <fullName evidence="8">Integral membrane protein</fullName>
    </submittedName>
</protein>
<evidence type="ECO:0000313" key="8">
    <source>
        <dbReference type="EMBL" id="SEP17066.1"/>
    </source>
</evidence>
<dbReference type="PANTHER" id="PTHR40077">
    <property type="entry name" value="MEMBRANE PROTEIN-RELATED"/>
    <property type="match status" value="1"/>
</dbReference>
<accession>A0A1H8VNS5</accession>
<keyword evidence="5 6" id="KW-0472">Membrane</keyword>
<evidence type="ECO:0000256" key="1">
    <source>
        <dbReference type="ARBA" id="ARBA00004651"/>
    </source>
</evidence>